<reference evidence="15 16" key="1">
    <citation type="journal article" date="2014" name="Genome Announc.">
        <title>Draft Genome Sequence of Propane- and Butane-Oxidizing Actinobacterium Rhodococcus ruber IEGM 231.</title>
        <authorList>
            <person name="Ivshina I.B."/>
            <person name="Kuyukina M.S."/>
            <person name="Krivoruchko A.V."/>
            <person name="Barbe V."/>
            <person name="Fischer C."/>
        </authorList>
    </citation>
    <scope>NUCLEOTIDE SEQUENCE [LARGE SCALE GENOMIC DNA]</scope>
</reference>
<dbReference type="PANTHER" id="PTHR47707:SF1">
    <property type="entry name" value="NUDIX HYDROLASE FAMILY PROTEIN"/>
    <property type="match status" value="1"/>
</dbReference>
<feature type="domain" description="Nudix hydrolase" evidence="14">
    <location>
        <begin position="94"/>
        <end position="217"/>
    </location>
</feature>
<proteinExistence type="inferred from homology"/>
<dbReference type="Proteomes" id="UP000042997">
    <property type="component" value="Unassembled WGS sequence"/>
</dbReference>
<dbReference type="GO" id="GO:0035539">
    <property type="term" value="F:8-oxo-7,8-dihydrodeoxyguanosine triphosphate pyrophosphatase activity"/>
    <property type="evidence" value="ECO:0007669"/>
    <property type="project" value="UniProtKB-EC"/>
</dbReference>
<dbReference type="InterPro" id="IPR047127">
    <property type="entry name" value="MutT-like"/>
</dbReference>
<protein>
    <recommendedName>
        <fullName evidence="11">8-oxo-dGTP diphosphatase</fullName>
        <ecNumber evidence="11">3.6.1.55</ecNumber>
    </recommendedName>
</protein>
<dbReference type="InterPro" id="IPR020084">
    <property type="entry name" value="NUDIX_hydrolase_CS"/>
</dbReference>
<evidence type="ECO:0000313" key="16">
    <source>
        <dbReference type="Proteomes" id="UP000042997"/>
    </source>
</evidence>
<dbReference type="SUPFAM" id="SSF55811">
    <property type="entry name" value="Nudix"/>
    <property type="match status" value="1"/>
</dbReference>
<keyword evidence="8" id="KW-0460">Magnesium</keyword>
<evidence type="ECO:0000256" key="6">
    <source>
        <dbReference type="ARBA" id="ARBA00022763"/>
    </source>
</evidence>
<name>A0A098BVK3_9NOCA</name>
<comment type="catalytic activity">
    <reaction evidence="10">
        <text>8-oxo-dGTP + H2O = 8-oxo-dGMP + diphosphate + H(+)</text>
        <dbReference type="Rhea" id="RHEA:31575"/>
        <dbReference type="ChEBI" id="CHEBI:15377"/>
        <dbReference type="ChEBI" id="CHEBI:15378"/>
        <dbReference type="ChEBI" id="CHEBI:33019"/>
        <dbReference type="ChEBI" id="CHEBI:63224"/>
        <dbReference type="ChEBI" id="CHEBI:77896"/>
        <dbReference type="EC" id="3.6.1.55"/>
    </reaction>
</comment>
<sequence>MIPPAEWVDSEYVTFRQRMSMSGWWFAASAASATRSTSATASGNEGDSTVRTIAFPSRCHAGRSTRAASMSASESNSAMSHSGTMPHMSATTGRADEVVAGAIFRDGRLLLAQRVSPPELAGLWELPGGKAEPGESAEAALRRELREELGVEVAGAQRVGAGVPLGGGRVLRAYRVELVSGEPRPLEHAALRWVDADELERIDLVPNDRVWLPELRARLRG</sequence>
<dbReference type="Pfam" id="PF00293">
    <property type="entry name" value="NUDIX"/>
    <property type="match status" value="1"/>
</dbReference>
<keyword evidence="3" id="KW-0515">Mutator protein</keyword>
<comment type="cofactor">
    <cofactor evidence="1">
        <name>Mg(2+)</name>
        <dbReference type="ChEBI" id="CHEBI:18420"/>
    </cofactor>
</comment>
<evidence type="ECO:0000313" key="15">
    <source>
        <dbReference type="EMBL" id="CDZ92222.1"/>
    </source>
</evidence>
<evidence type="ECO:0000256" key="5">
    <source>
        <dbReference type="ARBA" id="ARBA00022723"/>
    </source>
</evidence>
<dbReference type="InterPro" id="IPR020476">
    <property type="entry name" value="Nudix_hydrolase"/>
</dbReference>
<dbReference type="eggNOG" id="COG1051">
    <property type="taxonomic scope" value="Bacteria"/>
</dbReference>
<keyword evidence="6" id="KW-0227">DNA damage</keyword>
<dbReference type="EC" id="3.6.1.55" evidence="11"/>
<evidence type="ECO:0000256" key="12">
    <source>
        <dbReference type="RuleBase" id="RU003476"/>
    </source>
</evidence>
<evidence type="ECO:0000256" key="10">
    <source>
        <dbReference type="ARBA" id="ARBA00035861"/>
    </source>
</evidence>
<dbReference type="GO" id="GO:0044715">
    <property type="term" value="F:8-oxo-dGDP phosphatase activity"/>
    <property type="evidence" value="ECO:0007669"/>
    <property type="project" value="TreeGrafter"/>
</dbReference>
<dbReference type="PROSITE" id="PS51462">
    <property type="entry name" value="NUDIX"/>
    <property type="match status" value="1"/>
</dbReference>
<dbReference type="GO" id="GO:0046872">
    <property type="term" value="F:metal ion binding"/>
    <property type="evidence" value="ECO:0007669"/>
    <property type="project" value="UniProtKB-KW"/>
</dbReference>
<feature type="compositionally biased region" description="Low complexity" evidence="13">
    <location>
        <begin position="67"/>
        <end position="82"/>
    </location>
</feature>
<evidence type="ECO:0000256" key="8">
    <source>
        <dbReference type="ARBA" id="ARBA00022842"/>
    </source>
</evidence>
<evidence type="ECO:0000256" key="1">
    <source>
        <dbReference type="ARBA" id="ARBA00001946"/>
    </source>
</evidence>
<evidence type="ECO:0000256" key="3">
    <source>
        <dbReference type="ARBA" id="ARBA00022457"/>
    </source>
</evidence>
<comment type="similarity">
    <text evidence="2 12">Belongs to the Nudix hydrolase family.</text>
</comment>
<dbReference type="PRINTS" id="PR00502">
    <property type="entry name" value="NUDIXFAMILY"/>
</dbReference>
<keyword evidence="9" id="KW-0234">DNA repair</keyword>
<dbReference type="InterPro" id="IPR000086">
    <property type="entry name" value="NUDIX_hydrolase_dom"/>
</dbReference>
<accession>A0A098BVK3</accession>
<keyword evidence="5" id="KW-0479">Metal-binding</keyword>
<evidence type="ECO:0000259" key="14">
    <source>
        <dbReference type="PROSITE" id="PS51462"/>
    </source>
</evidence>
<keyword evidence="7 12" id="KW-0378">Hydrolase</keyword>
<dbReference type="GO" id="GO:0006281">
    <property type="term" value="P:DNA repair"/>
    <property type="evidence" value="ECO:0007669"/>
    <property type="project" value="UniProtKB-KW"/>
</dbReference>
<dbReference type="GO" id="GO:0044716">
    <property type="term" value="F:8-oxo-GDP phosphatase activity"/>
    <property type="evidence" value="ECO:0007669"/>
    <property type="project" value="TreeGrafter"/>
</dbReference>
<evidence type="ECO:0000256" key="2">
    <source>
        <dbReference type="ARBA" id="ARBA00005582"/>
    </source>
</evidence>
<organism evidence="15 16">
    <name type="scientific">Rhodococcus ruber</name>
    <dbReference type="NCBI Taxonomy" id="1830"/>
    <lineage>
        <taxon>Bacteria</taxon>
        <taxon>Bacillati</taxon>
        <taxon>Actinomycetota</taxon>
        <taxon>Actinomycetes</taxon>
        <taxon>Mycobacteriales</taxon>
        <taxon>Nocardiaceae</taxon>
        <taxon>Rhodococcus</taxon>
    </lineage>
</organism>
<dbReference type="PROSITE" id="PS00893">
    <property type="entry name" value="NUDIX_BOX"/>
    <property type="match status" value="1"/>
</dbReference>
<evidence type="ECO:0000256" key="4">
    <source>
        <dbReference type="ARBA" id="ARBA00022705"/>
    </source>
</evidence>
<dbReference type="GO" id="GO:0006260">
    <property type="term" value="P:DNA replication"/>
    <property type="evidence" value="ECO:0007669"/>
    <property type="project" value="UniProtKB-KW"/>
</dbReference>
<dbReference type="InterPro" id="IPR015797">
    <property type="entry name" value="NUDIX_hydrolase-like_dom_sf"/>
</dbReference>
<dbReference type="PANTHER" id="PTHR47707">
    <property type="entry name" value="8-OXO-DGTP DIPHOSPHATASE"/>
    <property type="match status" value="1"/>
</dbReference>
<feature type="region of interest" description="Disordered" evidence="13">
    <location>
        <begin position="64"/>
        <end position="89"/>
    </location>
</feature>
<evidence type="ECO:0000256" key="13">
    <source>
        <dbReference type="SAM" id="MobiDB-lite"/>
    </source>
</evidence>
<evidence type="ECO:0000256" key="11">
    <source>
        <dbReference type="ARBA" id="ARBA00038905"/>
    </source>
</evidence>
<gene>
    <name evidence="15" type="ORF">RHRU231_930101</name>
</gene>
<evidence type="ECO:0000256" key="7">
    <source>
        <dbReference type="ARBA" id="ARBA00022801"/>
    </source>
</evidence>
<dbReference type="GO" id="GO:0008413">
    <property type="term" value="F:8-oxo-7,8-dihydroguanosine triphosphate pyrophosphatase activity"/>
    <property type="evidence" value="ECO:0007669"/>
    <property type="project" value="TreeGrafter"/>
</dbReference>
<dbReference type="CDD" id="cd03425">
    <property type="entry name" value="NUDIX_MutT_NudA_like"/>
    <property type="match status" value="1"/>
</dbReference>
<dbReference type="AlphaFoldDB" id="A0A098BVK3"/>
<evidence type="ECO:0000256" key="9">
    <source>
        <dbReference type="ARBA" id="ARBA00023204"/>
    </source>
</evidence>
<dbReference type="EMBL" id="CCSD01000109">
    <property type="protein sequence ID" value="CDZ92222.1"/>
    <property type="molecule type" value="Genomic_DNA"/>
</dbReference>
<keyword evidence="4" id="KW-0235">DNA replication</keyword>
<dbReference type="Gene3D" id="3.90.79.10">
    <property type="entry name" value="Nucleoside Triphosphate Pyrophosphohydrolase"/>
    <property type="match status" value="1"/>
</dbReference>